<evidence type="ECO:0000256" key="6">
    <source>
        <dbReference type="SAM" id="MobiDB-lite"/>
    </source>
</evidence>
<dbReference type="SMART" id="SM00360">
    <property type="entry name" value="RRM"/>
    <property type="match status" value="2"/>
</dbReference>
<dbReference type="PROSITE" id="PS50102">
    <property type="entry name" value="RRM"/>
    <property type="match status" value="2"/>
</dbReference>
<keyword evidence="9" id="KW-1185">Reference proteome</keyword>
<comment type="caution">
    <text evidence="8">The sequence shown here is derived from an EMBL/GenBank/DDBJ whole genome shotgun (WGS) entry which is preliminary data.</text>
</comment>
<dbReference type="InterPro" id="IPR034221">
    <property type="entry name" value="RBM34_RRM2"/>
</dbReference>
<dbReference type="Gene3D" id="3.30.70.330">
    <property type="match status" value="2"/>
</dbReference>
<comment type="similarity">
    <text evidence="2">Belongs to the RRM RBM34 family.</text>
</comment>
<dbReference type="CDD" id="cd12395">
    <property type="entry name" value="RRM2_RBM34"/>
    <property type="match status" value="1"/>
</dbReference>
<feature type="domain" description="RRM" evidence="7">
    <location>
        <begin position="220"/>
        <end position="297"/>
    </location>
</feature>
<comment type="subcellular location">
    <subcellularLocation>
        <location evidence="1">Nucleus</location>
        <location evidence="1">Nucleolus</location>
    </subcellularLocation>
</comment>
<dbReference type="PANTHER" id="PTHR23236:SF25">
    <property type="entry name" value="RNA-BINDING PROTEIN 34"/>
    <property type="match status" value="1"/>
</dbReference>
<evidence type="ECO:0000256" key="3">
    <source>
        <dbReference type="ARBA" id="ARBA00022884"/>
    </source>
</evidence>
<dbReference type="OrthoDB" id="442677at2759"/>
<reference evidence="9" key="1">
    <citation type="submission" date="2020-01" db="EMBL/GenBank/DDBJ databases">
        <title>Draft genome sequence of the Termite Coptotermes fromosanus.</title>
        <authorList>
            <person name="Itakura S."/>
            <person name="Yosikawa Y."/>
            <person name="Umezawa K."/>
        </authorList>
    </citation>
    <scope>NUCLEOTIDE SEQUENCE [LARGE SCALE GENOMIC DNA]</scope>
</reference>
<sequence length="430" mass="49163">MEFKVGSLANLISGAKSPSASRESKLFRNAEEKGKKVSIKYQAVQKPKKGKAKRKITEEDVSVRQDKRQKIVKKIDACNVEPDTVKSSASCAVKRLKKKRKREVLLENEDVTKEHNDRTIFVGNVPHDVTAKKLRKLFENYGTVESVRLRCAPLADPRVPKKVAVIKRDFHPERNSMHAFIRFLDVESAHKALVFNGTVFQDHHIRVDMASRKADYDQKKAVFLGNVPFAAEEDDLWKMFESCGKISGIRLIRDKRTGIGKGFAYINFESADAVELALKLDGEELNTRKLRVQRCVKKPRKSGSNPEHKTVKKRNQKLKESYVKTPNKEEMNITEEHEDTEDVFNSPNSDTEQKKKRSKPSQKFSAFQGQKVTEDKKLGKKKNMKKNKTELRKRALIMKLAPKPKIILKKGTKLKPKSLAKKIKFKPSSK</sequence>
<keyword evidence="4" id="KW-0539">Nucleus</keyword>
<keyword evidence="3 5" id="KW-0694">RNA-binding</keyword>
<feature type="domain" description="RRM" evidence="7">
    <location>
        <begin position="118"/>
        <end position="212"/>
    </location>
</feature>
<dbReference type="GO" id="GO:0003723">
    <property type="term" value="F:RNA binding"/>
    <property type="evidence" value="ECO:0007669"/>
    <property type="project" value="UniProtKB-UniRule"/>
</dbReference>
<name>A0A6L2QA13_COPFO</name>
<dbReference type="PANTHER" id="PTHR23236">
    <property type="entry name" value="EUKARYOTIC TRANSLATION INITIATION FACTOR 4B/4H"/>
    <property type="match status" value="1"/>
</dbReference>
<dbReference type="Proteomes" id="UP000502823">
    <property type="component" value="Unassembled WGS sequence"/>
</dbReference>
<feature type="compositionally biased region" description="Polar residues" evidence="6">
    <location>
        <begin position="361"/>
        <end position="371"/>
    </location>
</feature>
<dbReference type="CDD" id="cd12394">
    <property type="entry name" value="RRM1_RBM34"/>
    <property type="match status" value="1"/>
</dbReference>
<gene>
    <name evidence="8" type="ORF">Cfor_03914</name>
</gene>
<dbReference type="FunCoup" id="A0A6L2QA13">
    <property type="interactions" value="449"/>
</dbReference>
<evidence type="ECO:0000256" key="4">
    <source>
        <dbReference type="ARBA" id="ARBA00023242"/>
    </source>
</evidence>
<dbReference type="InterPro" id="IPR012677">
    <property type="entry name" value="Nucleotide-bd_a/b_plait_sf"/>
</dbReference>
<evidence type="ECO:0000313" key="8">
    <source>
        <dbReference type="EMBL" id="GFG40462.1"/>
    </source>
</evidence>
<evidence type="ECO:0000313" key="9">
    <source>
        <dbReference type="Proteomes" id="UP000502823"/>
    </source>
</evidence>
<feature type="region of interest" description="Disordered" evidence="6">
    <location>
        <begin position="296"/>
        <end position="389"/>
    </location>
</feature>
<proteinExistence type="inferred from homology"/>
<dbReference type="SUPFAM" id="SSF54928">
    <property type="entry name" value="RNA-binding domain, RBD"/>
    <property type="match status" value="2"/>
</dbReference>
<dbReference type="InParanoid" id="A0A6L2QA13"/>
<dbReference type="InterPro" id="IPR000504">
    <property type="entry name" value="RRM_dom"/>
</dbReference>
<evidence type="ECO:0000259" key="7">
    <source>
        <dbReference type="PROSITE" id="PS50102"/>
    </source>
</evidence>
<accession>A0A6L2QA13</accession>
<dbReference type="AlphaFoldDB" id="A0A6L2QA13"/>
<feature type="compositionally biased region" description="Basic and acidic residues" evidence="6">
    <location>
        <begin position="317"/>
        <end position="335"/>
    </location>
</feature>
<evidence type="ECO:0000256" key="5">
    <source>
        <dbReference type="PROSITE-ProRule" id="PRU00176"/>
    </source>
</evidence>
<dbReference type="EMBL" id="BLKM01002108">
    <property type="protein sequence ID" value="GFG40462.1"/>
    <property type="molecule type" value="Genomic_DNA"/>
</dbReference>
<protein>
    <recommendedName>
        <fullName evidence="7">RRM domain-containing protein</fullName>
    </recommendedName>
</protein>
<organism evidence="8 9">
    <name type="scientific">Coptotermes formosanus</name>
    <name type="common">Formosan subterranean termite</name>
    <dbReference type="NCBI Taxonomy" id="36987"/>
    <lineage>
        <taxon>Eukaryota</taxon>
        <taxon>Metazoa</taxon>
        <taxon>Ecdysozoa</taxon>
        <taxon>Arthropoda</taxon>
        <taxon>Hexapoda</taxon>
        <taxon>Insecta</taxon>
        <taxon>Pterygota</taxon>
        <taxon>Neoptera</taxon>
        <taxon>Polyneoptera</taxon>
        <taxon>Dictyoptera</taxon>
        <taxon>Blattodea</taxon>
        <taxon>Blattoidea</taxon>
        <taxon>Termitoidae</taxon>
        <taxon>Rhinotermitidae</taxon>
        <taxon>Coptotermes</taxon>
    </lineage>
</organism>
<feature type="region of interest" description="Disordered" evidence="6">
    <location>
        <begin position="1"/>
        <end position="29"/>
    </location>
</feature>
<evidence type="ECO:0000256" key="2">
    <source>
        <dbReference type="ARBA" id="ARBA00007077"/>
    </source>
</evidence>
<evidence type="ECO:0000256" key="1">
    <source>
        <dbReference type="ARBA" id="ARBA00004604"/>
    </source>
</evidence>
<dbReference type="Pfam" id="PF00076">
    <property type="entry name" value="RRM_1"/>
    <property type="match status" value="2"/>
</dbReference>
<dbReference type="InterPro" id="IPR035979">
    <property type="entry name" value="RBD_domain_sf"/>
</dbReference>